<proteinExistence type="predicted"/>
<keyword evidence="1" id="KW-0812">Transmembrane</keyword>
<reference evidence="2" key="1">
    <citation type="submission" date="2013-02" db="EMBL/GenBank/DDBJ databases">
        <title>Comparative genomics of Borrelia species.</title>
        <authorList>
            <person name="Schwan T.G."/>
            <person name="Raffel S.J."/>
            <person name="Porcella S.F."/>
        </authorList>
    </citation>
    <scope>NUCLEOTIDE SEQUENCE</scope>
    <source>
        <strain evidence="2">DOU</strain>
        <plasmid evidence="2">unnamed</plasmid>
    </source>
</reference>
<geneLocation type="plasmid" evidence="2">
    <name>unnamed</name>
</geneLocation>
<protein>
    <submittedName>
        <fullName evidence="2">Uncharacterized protein</fullName>
    </submittedName>
</protein>
<feature type="transmembrane region" description="Helical" evidence="1">
    <location>
        <begin position="21"/>
        <end position="43"/>
    </location>
</feature>
<accession>W5SJD3</accession>
<organism evidence="2">
    <name type="scientific">Borrelia crocidurae DOU</name>
    <dbReference type="NCBI Taxonomy" id="1293575"/>
    <lineage>
        <taxon>Bacteria</taxon>
        <taxon>Pseudomonadati</taxon>
        <taxon>Spirochaetota</taxon>
        <taxon>Spirochaetia</taxon>
        <taxon>Spirochaetales</taxon>
        <taxon>Borreliaceae</taxon>
        <taxon>Borrelia</taxon>
    </lineage>
</organism>
<keyword evidence="2" id="KW-0614">Plasmid</keyword>
<dbReference type="AlphaFoldDB" id="W5SJD3"/>
<dbReference type="HOGENOM" id="CLU_3165278_0_0_12"/>
<keyword evidence="1" id="KW-1133">Transmembrane helix</keyword>
<name>W5SJD3_9SPIR</name>
<gene>
    <name evidence="2" type="ORF">BCD_0966</name>
</gene>
<dbReference type="EMBL" id="CP004287">
    <property type="protein sequence ID" value="AHH07032.1"/>
    <property type="molecule type" value="Genomic_DNA"/>
</dbReference>
<evidence type="ECO:0000256" key="1">
    <source>
        <dbReference type="SAM" id="Phobius"/>
    </source>
</evidence>
<keyword evidence="1" id="KW-0472">Membrane</keyword>
<evidence type="ECO:0000313" key="2">
    <source>
        <dbReference type="EMBL" id="AHH07032.1"/>
    </source>
</evidence>
<sequence>MREMLRLGMIKRLVMVLLQELLMVGMMKQESYLVMLLLILQIMQRSQ</sequence>